<dbReference type="OrthoDB" id="9802752at2"/>
<dbReference type="PANTHER" id="PTHR39426:SF1">
    <property type="entry name" value="HOMOLOGY TO DEATH-ON-CURING PROTEIN OF PHAGE P1"/>
    <property type="match status" value="1"/>
</dbReference>
<name>A0A2Y8ZU93_9MICO</name>
<dbReference type="AlphaFoldDB" id="A0A2Y8ZU93"/>
<feature type="domain" description="Fido" evidence="1">
    <location>
        <begin position="1"/>
        <end position="121"/>
    </location>
</feature>
<dbReference type="SUPFAM" id="SSF140931">
    <property type="entry name" value="Fic-like"/>
    <property type="match status" value="1"/>
</dbReference>
<reference evidence="3" key="1">
    <citation type="submission" date="2016-10" db="EMBL/GenBank/DDBJ databases">
        <authorList>
            <person name="Varghese N."/>
            <person name="Submissions S."/>
        </authorList>
    </citation>
    <scope>NUCLEOTIDE SEQUENCE [LARGE SCALE GENOMIC DNA]</scope>
    <source>
        <strain evidence="3">DSM 22951</strain>
    </source>
</reference>
<gene>
    <name evidence="2" type="ORF">SAMN04489750_3359</name>
</gene>
<evidence type="ECO:0000313" key="3">
    <source>
        <dbReference type="Proteomes" id="UP000250028"/>
    </source>
</evidence>
<dbReference type="PROSITE" id="PS51459">
    <property type="entry name" value="FIDO"/>
    <property type="match status" value="1"/>
</dbReference>
<dbReference type="InterPro" id="IPR003812">
    <property type="entry name" value="Fido"/>
</dbReference>
<accession>A0A2Y8ZU93</accession>
<dbReference type="NCBIfam" id="TIGR01550">
    <property type="entry name" value="DOC_P1"/>
    <property type="match status" value="1"/>
</dbReference>
<organism evidence="2 3">
    <name type="scientific">Branchiibius hedensis</name>
    <dbReference type="NCBI Taxonomy" id="672460"/>
    <lineage>
        <taxon>Bacteria</taxon>
        <taxon>Bacillati</taxon>
        <taxon>Actinomycetota</taxon>
        <taxon>Actinomycetes</taxon>
        <taxon>Micrococcales</taxon>
        <taxon>Dermacoccaceae</taxon>
        <taxon>Branchiibius</taxon>
    </lineage>
</organism>
<dbReference type="RefSeq" id="WP_109687605.1">
    <property type="nucleotide sequence ID" value="NZ_QGDN01000001.1"/>
</dbReference>
<dbReference type="InterPro" id="IPR006440">
    <property type="entry name" value="Doc"/>
</dbReference>
<dbReference type="Proteomes" id="UP000250028">
    <property type="component" value="Unassembled WGS sequence"/>
</dbReference>
<dbReference type="InterPro" id="IPR053737">
    <property type="entry name" value="Type_II_TA_Toxin"/>
</dbReference>
<keyword evidence="3" id="KW-1185">Reference proteome</keyword>
<dbReference type="PANTHER" id="PTHR39426">
    <property type="entry name" value="HOMOLOGY TO DEATH-ON-CURING PROTEIN OF PHAGE P1"/>
    <property type="match status" value="1"/>
</dbReference>
<dbReference type="InterPro" id="IPR036597">
    <property type="entry name" value="Fido-like_dom_sf"/>
</dbReference>
<sequence>MTDFLTLDDILAAGTAALGQEPVVLDAGLLESAIFRPQATVFGDPAYPDTHEQAAALLESLVKNHAFQDGKKRTALISTLLFLAMNGWRVTATQDERFDLVIAVATDELSGVADIAARLRELTEPSSRP</sequence>
<dbReference type="Gene3D" id="1.20.120.1870">
    <property type="entry name" value="Fic/DOC protein, Fido domain"/>
    <property type="match status" value="1"/>
</dbReference>
<dbReference type="Pfam" id="PF02661">
    <property type="entry name" value="Fic"/>
    <property type="match status" value="1"/>
</dbReference>
<protein>
    <submittedName>
        <fullName evidence="2">Death on curing protein</fullName>
    </submittedName>
</protein>
<evidence type="ECO:0000313" key="2">
    <source>
        <dbReference type="EMBL" id="SSA35980.1"/>
    </source>
</evidence>
<evidence type="ECO:0000259" key="1">
    <source>
        <dbReference type="PROSITE" id="PS51459"/>
    </source>
</evidence>
<dbReference type="EMBL" id="UESZ01000001">
    <property type="protein sequence ID" value="SSA35980.1"/>
    <property type="molecule type" value="Genomic_DNA"/>
</dbReference>
<dbReference type="GO" id="GO:0016301">
    <property type="term" value="F:kinase activity"/>
    <property type="evidence" value="ECO:0007669"/>
    <property type="project" value="InterPro"/>
</dbReference>
<proteinExistence type="predicted"/>